<sequence length="134" mass="14601">MIALDSDECLALLAGVPLGRVAYTRDVLPAVRPVNHIVRDGKIIIGAGASPWLTDAVRTRGKTVLGYQADEIDPHSRQGWSVLVVGYGRIIEDPDRIALYDPLVQSWTHTVNDALIAIEPDLVTGMRRTDSSNT</sequence>
<dbReference type="InterPro" id="IPR012349">
    <property type="entry name" value="Split_barrel_FMN-bd"/>
</dbReference>
<protein>
    <submittedName>
        <fullName evidence="1">Pyridoxamine 5'-phosphate oxidase family protein</fullName>
    </submittedName>
</protein>
<reference evidence="1 2" key="1">
    <citation type="submission" date="2024-10" db="EMBL/GenBank/DDBJ databases">
        <title>The Natural Products Discovery Center: Release of the First 8490 Sequenced Strains for Exploring Actinobacteria Biosynthetic Diversity.</title>
        <authorList>
            <person name="Kalkreuter E."/>
            <person name="Kautsar S.A."/>
            <person name="Yang D."/>
            <person name="Bader C.D."/>
            <person name="Teijaro C.N."/>
            <person name="Fluegel L."/>
            <person name="Davis C.M."/>
            <person name="Simpson J.R."/>
            <person name="Lauterbach L."/>
            <person name="Steele A.D."/>
            <person name="Gui C."/>
            <person name="Meng S."/>
            <person name="Li G."/>
            <person name="Viehrig K."/>
            <person name="Ye F."/>
            <person name="Su P."/>
            <person name="Kiefer A.F."/>
            <person name="Nichols A."/>
            <person name="Cepeda A.J."/>
            <person name="Yan W."/>
            <person name="Fan B."/>
            <person name="Jiang Y."/>
            <person name="Adhikari A."/>
            <person name="Zheng C.-J."/>
            <person name="Schuster L."/>
            <person name="Cowan T.M."/>
            <person name="Smanski M.J."/>
            <person name="Chevrette M.G."/>
            <person name="De Carvalho L.P.S."/>
            <person name="Shen B."/>
        </authorList>
    </citation>
    <scope>NUCLEOTIDE SEQUENCE [LARGE SCALE GENOMIC DNA]</scope>
    <source>
        <strain evidence="1 2">NPDC002593</strain>
    </source>
</reference>
<evidence type="ECO:0000313" key="2">
    <source>
        <dbReference type="Proteomes" id="UP001601992"/>
    </source>
</evidence>
<dbReference type="RefSeq" id="WP_387404805.1">
    <property type="nucleotide sequence ID" value="NZ_JBIAQY010000007.1"/>
</dbReference>
<accession>A0ABW6S2K4</accession>
<dbReference type="Proteomes" id="UP001601992">
    <property type="component" value="Unassembled WGS sequence"/>
</dbReference>
<dbReference type="Pfam" id="PF12900">
    <property type="entry name" value="Pyridox_ox_2"/>
    <property type="match status" value="1"/>
</dbReference>
<organism evidence="1 2">
    <name type="scientific">Nocardia jiangxiensis</name>
    <dbReference type="NCBI Taxonomy" id="282685"/>
    <lineage>
        <taxon>Bacteria</taxon>
        <taxon>Bacillati</taxon>
        <taxon>Actinomycetota</taxon>
        <taxon>Actinomycetes</taxon>
        <taxon>Mycobacteriales</taxon>
        <taxon>Nocardiaceae</taxon>
        <taxon>Nocardia</taxon>
    </lineage>
</organism>
<dbReference type="EMBL" id="JBIAQY010000007">
    <property type="protein sequence ID" value="MFF3570538.1"/>
    <property type="molecule type" value="Genomic_DNA"/>
</dbReference>
<gene>
    <name evidence="1" type="ORF">ACFYXQ_22410</name>
</gene>
<name>A0ABW6S2K4_9NOCA</name>
<keyword evidence="2" id="KW-1185">Reference proteome</keyword>
<dbReference type="InterPro" id="IPR024747">
    <property type="entry name" value="Pyridox_Oxase-rel"/>
</dbReference>
<comment type="caution">
    <text evidence="1">The sequence shown here is derived from an EMBL/GenBank/DDBJ whole genome shotgun (WGS) entry which is preliminary data.</text>
</comment>
<dbReference type="Gene3D" id="2.30.110.10">
    <property type="entry name" value="Electron Transport, Fmn-binding Protein, Chain A"/>
    <property type="match status" value="1"/>
</dbReference>
<dbReference type="SUPFAM" id="SSF50475">
    <property type="entry name" value="FMN-binding split barrel"/>
    <property type="match status" value="1"/>
</dbReference>
<proteinExistence type="predicted"/>
<evidence type="ECO:0000313" key="1">
    <source>
        <dbReference type="EMBL" id="MFF3570538.1"/>
    </source>
</evidence>